<dbReference type="Gene3D" id="3.40.50.2300">
    <property type="match status" value="1"/>
</dbReference>
<organism evidence="2">
    <name type="scientific">sediment metagenome</name>
    <dbReference type="NCBI Taxonomy" id="749907"/>
    <lineage>
        <taxon>unclassified sequences</taxon>
        <taxon>metagenomes</taxon>
        <taxon>ecological metagenomes</taxon>
    </lineage>
</organism>
<dbReference type="CDD" id="cd17546">
    <property type="entry name" value="REC_hyHK_CKI1_RcsC-like"/>
    <property type="match status" value="1"/>
</dbReference>
<reference evidence="2" key="1">
    <citation type="submission" date="2010-07" db="EMBL/GenBank/DDBJ databases">
        <authorList>
            <consortium name="CONSOLIDER consortium CSD2007-00005"/>
            <person name="Guazzaroni M.-E."/>
            <person name="Richter M."/>
            <person name="Garcia-Salamanca A."/>
            <person name="Yarza P."/>
            <person name="Ferrer M."/>
        </authorList>
    </citation>
    <scope>NUCLEOTIDE SEQUENCE</scope>
</reference>
<dbReference type="PANTHER" id="PTHR43228:SF1">
    <property type="entry name" value="TWO-COMPONENT RESPONSE REGULATOR ARR22"/>
    <property type="match status" value="1"/>
</dbReference>
<evidence type="ECO:0000259" key="1">
    <source>
        <dbReference type="PROSITE" id="PS50110"/>
    </source>
</evidence>
<dbReference type="InterPro" id="IPR052048">
    <property type="entry name" value="ST_Response_Regulator"/>
</dbReference>
<dbReference type="AlphaFoldDB" id="D9PHQ6"/>
<dbReference type="InterPro" id="IPR001789">
    <property type="entry name" value="Sig_transdc_resp-reg_receiver"/>
</dbReference>
<dbReference type="InterPro" id="IPR011006">
    <property type="entry name" value="CheY-like_superfamily"/>
</dbReference>
<dbReference type="EMBL" id="ADZX01000387">
    <property type="protein sequence ID" value="EFK96912.1"/>
    <property type="molecule type" value="Genomic_DNA"/>
</dbReference>
<evidence type="ECO:0000313" key="2">
    <source>
        <dbReference type="EMBL" id="EFK96912.1"/>
    </source>
</evidence>
<sequence>MLGYKVEIAEDGEIGIELFTRAGNFDLVITDIRMPKKDGNDVAKHIRSLERAETPIIAITAYKDEVQTDLFNFSIIKPFRNGDLIKAIRSLEHDYPAECVRVPEKIQQVKILTLSVLEKS</sequence>
<feature type="domain" description="Response regulatory" evidence="1">
    <location>
        <begin position="1"/>
        <end position="92"/>
    </location>
</feature>
<protein>
    <submittedName>
        <fullName evidence="2">Two component Transcriptional regulator, Winged helix family</fullName>
    </submittedName>
</protein>
<proteinExistence type="predicted"/>
<dbReference type="PROSITE" id="PS50110">
    <property type="entry name" value="RESPONSE_REGULATORY"/>
    <property type="match status" value="1"/>
</dbReference>
<name>D9PHQ6_9ZZZZ</name>
<dbReference type="SUPFAM" id="SSF52172">
    <property type="entry name" value="CheY-like"/>
    <property type="match status" value="1"/>
</dbReference>
<comment type="caution">
    <text evidence="2">The sequence shown here is derived from an EMBL/GenBank/DDBJ whole genome shotgun (WGS) entry which is preliminary data.</text>
</comment>
<accession>D9PHQ6</accession>
<gene>
    <name evidence="2" type="ORF">LDC_1058</name>
</gene>
<reference evidence="2" key="2">
    <citation type="journal article" date="2011" name="Microb. Ecol.">
        <title>Taxonomic and Functional Metagenomic Profiling of the Microbial Community in the Anoxic Sediment of a Sub-saline Shallow Lake (Laguna de Carrizo, Central Spain).</title>
        <authorList>
            <person name="Ferrer M."/>
            <person name="Guazzaroni M.E."/>
            <person name="Richter M."/>
            <person name="Garcia-Salamanca A."/>
            <person name="Yarza P."/>
            <person name="Suarez-Suarez A."/>
            <person name="Solano J."/>
            <person name="Alcaide M."/>
            <person name="van Dillewijn P."/>
            <person name="Molina-Henares M.A."/>
            <person name="Lopez-Cortes N."/>
            <person name="Al-Ramahi Y."/>
            <person name="Guerrero C."/>
            <person name="Acosta A."/>
            <person name="de Eugenio L.I."/>
            <person name="Martinez V."/>
            <person name="Marques S."/>
            <person name="Rojo F."/>
            <person name="Santero E."/>
            <person name="Genilloud O."/>
            <person name="Perez-Perez J."/>
            <person name="Rossello-Mora R."/>
            <person name="Ramos J.L."/>
        </authorList>
    </citation>
    <scope>NUCLEOTIDE SEQUENCE</scope>
</reference>
<dbReference type="PANTHER" id="PTHR43228">
    <property type="entry name" value="TWO-COMPONENT RESPONSE REGULATOR"/>
    <property type="match status" value="1"/>
</dbReference>
<dbReference type="GO" id="GO:0000160">
    <property type="term" value="P:phosphorelay signal transduction system"/>
    <property type="evidence" value="ECO:0007669"/>
    <property type="project" value="InterPro"/>
</dbReference>
<dbReference type="Pfam" id="PF00072">
    <property type="entry name" value="Response_reg"/>
    <property type="match status" value="1"/>
</dbReference>